<sequence length="663" mass="73043">MTTERRDAPPTAEGWYVLHDVRTIDWAAWNEASQRTRDRAIEEGIEFLQSATTVEDDEGDSMVVSMLGHKGDLMLVHMRPTLADLDDLERRFERTALATFTKRDRSFVSVTEASGYSERGREFIEGDLDDDSGLARYMRSRLYPEIPEKEHVCFYPMDKRRDPEYNWYDLPFEERAEHMDAHGEVGREYAGKVTQMITGAIGMDDWEWGVTLYADDMTDVKDLLYEMRFDPSSSKFAEFGPFWIGRRFDPADLDALLAGDPLSTPWDDTSGQPAHDQPPATPEDAAADEGHGHDGSGHPHDDGGDHPHGESDAGGGHPHGDAEHSGDDTDEGDSHPSTGGGRPTTTDSWSEAIAEIDGMNARLGKAGLYEGEDYAGRTYALVFETDRDAAELAEDVEGLASNFDHYDTHVTTAVRASGGHTFLVSLWETDDAAQTASGFLTDLDGVNTGARGWAGAGDADGASEPAGTDGDSDIRSRLADQDIYAGQPHGEDVYALVVYSEADLDRLRPTVEELRGAFEGEDHVKTAVYDDPDSEIAAVVSLWADEDAAQAASDDLEAVPGVVRKAGEGDGFGTMGMFYTVKPDYREEFVETFGTVGEQLATMDGHRETALLVNDDDENDMFIASQWDSREDAMTFFRSDDFRETVQWGREVLADTPRHVFLA</sequence>
<dbReference type="GeneID" id="68859047"/>
<evidence type="ECO:0000256" key="2">
    <source>
        <dbReference type="ARBA" id="ARBA00022723"/>
    </source>
</evidence>
<dbReference type="InterPro" id="IPR010644">
    <property type="entry name" value="ChdC/CLD"/>
</dbReference>
<feature type="domain" description="ABM" evidence="5">
    <location>
        <begin position="573"/>
        <end position="661"/>
    </location>
</feature>
<dbReference type="SUPFAM" id="SSF54909">
    <property type="entry name" value="Dimeric alpha+beta barrel"/>
    <property type="match status" value="2"/>
</dbReference>
<dbReference type="NCBIfam" id="NF008913">
    <property type="entry name" value="PRK12276.1"/>
    <property type="match status" value="1"/>
</dbReference>
<evidence type="ECO:0000256" key="3">
    <source>
        <dbReference type="ARBA" id="ARBA00023004"/>
    </source>
</evidence>
<feature type="region of interest" description="Disordered" evidence="4">
    <location>
        <begin position="259"/>
        <end position="347"/>
    </location>
</feature>
<evidence type="ECO:0000259" key="5">
    <source>
        <dbReference type="PROSITE" id="PS51725"/>
    </source>
</evidence>
<dbReference type="GO" id="GO:0020037">
    <property type="term" value="F:heme binding"/>
    <property type="evidence" value="ECO:0007669"/>
    <property type="project" value="InterPro"/>
</dbReference>
<evidence type="ECO:0000313" key="6">
    <source>
        <dbReference type="EMBL" id="QSG15923.1"/>
    </source>
</evidence>
<reference evidence="6 7" key="1">
    <citation type="submission" date="2020-11" db="EMBL/GenBank/DDBJ databases">
        <title>Carbohydrate-dependent, anaerobic sulfur respiration: A novel catabolism in halophilic archaea.</title>
        <authorList>
            <person name="Sorokin D.Y."/>
            <person name="Messina E."/>
            <person name="Smedile F."/>
            <person name="La Cono V."/>
            <person name="Hallsworth J.E."/>
            <person name="Yakimov M.M."/>
        </authorList>
    </citation>
    <scope>NUCLEOTIDE SEQUENCE [LARGE SCALE GENOMIC DNA]</scope>
    <source>
        <strain evidence="6 7">HSR-Est</strain>
    </source>
</reference>
<proteinExistence type="predicted"/>
<evidence type="ECO:0000256" key="4">
    <source>
        <dbReference type="SAM" id="MobiDB-lite"/>
    </source>
</evidence>
<gene>
    <name evidence="6" type="primary">ywfI</name>
    <name evidence="6" type="ORF">HSEST_2412</name>
</gene>
<dbReference type="GO" id="GO:0016491">
    <property type="term" value="F:oxidoreductase activity"/>
    <property type="evidence" value="ECO:0007669"/>
    <property type="project" value="InterPro"/>
</dbReference>
<dbReference type="Gene3D" id="3.30.70.1030">
    <property type="entry name" value="Apc35880, domain 1"/>
    <property type="match status" value="2"/>
</dbReference>
<organism evidence="6 7">
    <name type="scientific">Halapricum desulfuricans</name>
    <dbReference type="NCBI Taxonomy" id="2841257"/>
    <lineage>
        <taxon>Archaea</taxon>
        <taxon>Methanobacteriati</taxon>
        <taxon>Methanobacteriota</taxon>
        <taxon>Stenosarchaea group</taxon>
        <taxon>Halobacteria</taxon>
        <taxon>Halobacteriales</taxon>
        <taxon>Haloarculaceae</taxon>
        <taxon>Halapricum</taxon>
    </lineage>
</organism>
<name>A0A897NYX3_9EURY</name>
<dbReference type="EMBL" id="CP064791">
    <property type="protein sequence ID" value="QSG15923.1"/>
    <property type="molecule type" value="Genomic_DNA"/>
</dbReference>
<accession>A0A897NYX3</accession>
<keyword evidence="3" id="KW-0408">Iron</keyword>
<dbReference type="NCBIfam" id="NF007124">
    <property type="entry name" value="PRK09565.1"/>
    <property type="match status" value="1"/>
</dbReference>
<keyword evidence="1" id="KW-0349">Heme</keyword>
<dbReference type="AlphaFoldDB" id="A0A897NYX3"/>
<dbReference type="Proteomes" id="UP000663292">
    <property type="component" value="Chromosome"/>
</dbReference>
<feature type="compositionally biased region" description="Basic and acidic residues" evidence="4">
    <location>
        <begin position="288"/>
        <end position="311"/>
    </location>
</feature>
<keyword evidence="7" id="KW-1185">Reference proteome</keyword>
<dbReference type="Gene3D" id="3.30.70.100">
    <property type="match status" value="1"/>
</dbReference>
<dbReference type="InterPro" id="IPR011008">
    <property type="entry name" value="Dimeric_a/b-barrel"/>
</dbReference>
<dbReference type="Pfam" id="PF06778">
    <property type="entry name" value="Chlor_dismutase"/>
    <property type="match status" value="1"/>
</dbReference>
<dbReference type="RefSeq" id="WP_229121171.1">
    <property type="nucleotide sequence ID" value="NZ_CP064791.1"/>
</dbReference>
<dbReference type="InterPro" id="IPR007138">
    <property type="entry name" value="ABM_dom"/>
</dbReference>
<dbReference type="PANTHER" id="PTHR36843">
    <property type="entry name" value="HEME-DEPENDENT PEROXIDASE YWFI-RELATED"/>
    <property type="match status" value="1"/>
</dbReference>
<protein>
    <submittedName>
        <fullName evidence="6">Chlorite dismutase</fullName>
    </submittedName>
</protein>
<dbReference type="PROSITE" id="PS51725">
    <property type="entry name" value="ABM"/>
    <property type="match status" value="1"/>
</dbReference>
<keyword evidence="2" id="KW-0479">Metal-binding</keyword>
<dbReference type="PANTHER" id="PTHR36843:SF1">
    <property type="entry name" value="COPROHEME DECARBOXYLASE"/>
    <property type="match status" value="1"/>
</dbReference>
<evidence type="ECO:0000256" key="1">
    <source>
        <dbReference type="ARBA" id="ARBA00022617"/>
    </source>
</evidence>
<dbReference type="GO" id="GO:0046872">
    <property type="term" value="F:metal ion binding"/>
    <property type="evidence" value="ECO:0007669"/>
    <property type="project" value="UniProtKB-KW"/>
</dbReference>
<evidence type="ECO:0000313" key="7">
    <source>
        <dbReference type="Proteomes" id="UP000663292"/>
    </source>
</evidence>
<feature type="compositionally biased region" description="Basic and acidic residues" evidence="4">
    <location>
        <begin position="318"/>
        <end position="327"/>
    </location>
</feature>
<dbReference type="Pfam" id="PF03992">
    <property type="entry name" value="ABM"/>
    <property type="match status" value="1"/>
</dbReference>